<feature type="region of interest" description="Disordered" evidence="1">
    <location>
        <begin position="88"/>
        <end position="167"/>
    </location>
</feature>
<protein>
    <submittedName>
        <fullName evidence="2">Uncharacterized protein</fullName>
    </submittedName>
</protein>
<gene>
    <name evidence="2" type="ORF">GOODEAATRI_007066</name>
</gene>
<dbReference type="Proteomes" id="UP001476798">
    <property type="component" value="Unassembled WGS sequence"/>
</dbReference>
<organism evidence="2 3">
    <name type="scientific">Goodea atripinnis</name>
    <dbReference type="NCBI Taxonomy" id="208336"/>
    <lineage>
        <taxon>Eukaryota</taxon>
        <taxon>Metazoa</taxon>
        <taxon>Chordata</taxon>
        <taxon>Craniata</taxon>
        <taxon>Vertebrata</taxon>
        <taxon>Euteleostomi</taxon>
        <taxon>Actinopterygii</taxon>
        <taxon>Neopterygii</taxon>
        <taxon>Teleostei</taxon>
        <taxon>Neoteleostei</taxon>
        <taxon>Acanthomorphata</taxon>
        <taxon>Ovalentaria</taxon>
        <taxon>Atherinomorphae</taxon>
        <taxon>Cyprinodontiformes</taxon>
        <taxon>Goodeidae</taxon>
        <taxon>Goodea</taxon>
    </lineage>
</organism>
<name>A0ABV0P258_9TELE</name>
<keyword evidence="3" id="KW-1185">Reference proteome</keyword>
<evidence type="ECO:0000313" key="2">
    <source>
        <dbReference type="EMBL" id="MEQ2177770.1"/>
    </source>
</evidence>
<dbReference type="EMBL" id="JAHRIO010060318">
    <property type="protein sequence ID" value="MEQ2177770.1"/>
    <property type="molecule type" value="Genomic_DNA"/>
</dbReference>
<feature type="non-terminal residue" evidence="2">
    <location>
        <position position="1"/>
    </location>
</feature>
<evidence type="ECO:0000256" key="1">
    <source>
        <dbReference type="SAM" id="MobiDB-lite"/>
    </source>
</evidence>
<accession>A0ABV0P258</accession>
<comment type="caution">
    <text evidence="2">The sequence shown here is derived from an EMBL/GenBank/DDBJ whole genome shotgun (WGS) entry which is preliminary data.</text>
</comment>
<sequence>NAEPAAVSGAISRLTVLALHGQPCSQMDQQLGRTGSCGSTRRQLRLPTYGMRLSAAPEAAKNRARCTAPSARPQIWFHRRLGSPLVPFDPFHLRPPPPESSLTDPHLTPGPHLTTGTEPRRIQHDLRRRPAPPAASPGHIEETPAVTDPDQRAEDTVKLTNPARRPC</sequence>
<evidence type="ECO:0000313" key="3">
    <source>
        <dbReference type="Proteomes" id="UP001476798"/>
    </source>
</evidence>
<reference evidence="2 3" key="1">
    <citation type="submission" date="2021-06" db="EMBL/GenBank/DDBJ databases">
        <authorList>
            <person name="Palmer J.M."/>
        </authorList>
    </citation>
    <scope>NUCLEOTIDE SEQUENCE [LARGE SCALE GENOMIC DNA]</scope>
    <source>
        <strain evidence="2 3">GA_2019</strain>
        <tissue evidence="2">Muscle</tissue>
    </source>
</reference>
<proteinExistence type="predicted"/>